<sequence>MPLTATRLRKRPRRNLITLLCGVLPILSGLGILYMQAERTLEQQSRQTSEELIGQIEGSLPWCWS</sequence>
<organism evidence="2 3">
    <name type="scientific">Pseudomonas rhizophila</name>
    <dbReference type="NCBI Taxonomy" id="2045200"/>
    <lineage>
        <taxon>Bacteria</taxon>
        <taxon>Pseudomonadati</taxon>
        <taxon>Pseudomonadota</taxon>
        <taxon>Gammaproteobacteria</taxon>
        <taxon>Pseudomonadales</taxon>
        <taxon>Pseudomonadaceae</taxon>
        <taxon>Pseudomonas</taxon>
    </lineage>
</organism>
<keyword evidence="1" id="KW-0812">Transmembrane</keyword>
<keyword evidence="1" id="KW-1133">Transmembrane helix</keyword>
<gene>
    <name evidence="2" type="ORF">CRX69_20325</name>
</gene>
<dbReference type="EMBL" id="CP024081">
    <property type="protein sequence ID" value="AVU77407.1"/>
    <property type="molecule type" value="Genomic_DNA"/>
</dbReference>
<keyword evidence="3" id="KW-1185">Reference proteome</keyword>
<protein>
    <submittedName>
        <fullName evidence="2">Uncharacterized protein</fullName>
    </submittedName>
</protein>
<feature type="transmembrane region" description="Helical" evidence="1">
    <location>
        <begin position="16"/>
        <end position="37"/>
    </location>
</feature>
<name>A0ABN5JZ15_9PSED</name>
<dbReference type="Proteomes" id="UP000241936">
    <property type="component" value="Chromosome"/>
</dbReference>
<evidence type="ECO:0000313" key="3">
    <source>
        <dbReference type="Proteomes" id="UP000241936"/>
    </source>
</evidence>
<evidence type="ECO:0000256" key="1">
    <source>
        <dbReference type="SAM" id="Phobius"/>
    </source>
</evidence>
<evidence type="ECO:0000313" key="2">
    <source>
        <dbReference type="EMBL" id="AVU77407.1"/>
    </source>
</evidence>
<proteinExistence type="predicted"/>
<accession>A0ABN5JZ15</accession>
<dbReference type="RefSeq" id="WP_107322747.1">
    <property type="nucleotide sequence ID" value="NZ_CP024081.1"/>
</dbReference>
<keyword evidence="1" id="KW-0472">Membrane</keyword>
<reference evidence="2 3" key="1">
    <citation type="journal article" date="2018" name="Front. Microbiol.">
        <title>Pseudomonas rhizophila S211, a New Plant Growth-Promoting Rhizobacterium with Potential in Pesticide-Bioremediation.</title>
        <authorList>
            <person name="Hassen W."/>
            <person name="Neifar M."/>
            <person name="Cherif H."/>
            <person name="Najjari A."/>
            <person name="Chouchane H."/>
            <person name="Driouich R.C."/>
            <person name="Salah A."/>
            <person name="Naili F."/>
            <person name="Mosbah A."/>
            <person name="Souissi Y."/>
            <person name="Raddadi N."/>
            <person name="Ouzari H.I."/>
            <person name="Fava F."/>
            <person name="Cherif A."/>
        </authorList>
    </citation>
    <scope>NUCLEOTIDE SEQUENCE [LARGE SCALE GENOMIC DNA]</scope>
    <source>
        <strain evidence="2 3">S211</strain>
    </source>
</reference>